<dbReference type="Pfam" id="PF00078">
    <property type="entry name" value="RVT_1"/>
    <property type="match status" value="1"/>
</dbReference>
<dbReference type="CDD" id="cd01647">
    <property type="entry name" value="RT_LTR"/>
    <property type="match status" value="1"/>
</dbReference>
<evidence type="ECO:0000259" key="1">
    <source>
        <dbReference type="Pfam" id="PF00078"/>
    </source>
</evidence>
<organism evidence="2">
    <name type="scientific">Sesamum latifolium</name>
    <dbReference type="NCBI Taxonomy" id="2727402"/>
    <lineage>
        <taxon>Eukaryota</taxon>
        <taxon>Viridiplantae</taxon>
        <taxon>Streptophyta</taxon>
        <taxon>Embryophyta</taxon>
        <taxon>Tracheophyta</taxon>
        <taxon>Spermatophyta</taxon>
        <taxon>Magnoliopsida</taxon>
        <taxon>eudicotyledons</taxon>
        <taxon>Gunneridae</taxon>
        <taxon>Pentapetalae</taxon>
        <taxon>asterids</taxon>
        <taxon>lamiids</taxon>
        <taxon>Lamiales</taxon>
        <taxon>Pedaliaceae</taxon>
        <taxon>Sesamum</taxon>
    </lineage>
</organism>
<dbReference type="InterPro" id="IPR043502">
    <property type="entry name" value="DNA/RNA_pol_sf"/>
</dbReference>
<dbReference type="Gene3D" id="3.10.10.10">
    <property type="entry name" value="HIV Type 1 Reverse Transcriptase, subunit A, domain 1"/>
    <property type="match status" value="1"/>
</dbReference>
<protein>
    <recommendedName>
        <fullName evidence="1">Reverse transcriptase domain-containing protein</fullName>
    </recommendedName>
</protein>
<reference evidence="2" key="2">
    <citation type="journal article" date="2024" name="Plant">
        <title>Genomic evolution and insights into agronomic trait innovations of Sesamum species.</title>
        <authorList>
            <person name="Miao H."/>
            <person name="Wang L."/>
            <person name="Qu L."/>
            <person name="Liu H."/>
            <person name="Sun Y."/>
            <person name="Le M."/>
            <person name="Wang Q."/>
            <person name="Wei S."/>
            <person name="Zheng Y."/>
            <person name="Lin W."/>
            <person name="Duan Y."/>
            <person name="Cao H."/>
            <person name="Xiong S."/>
            <person name="Wang X."/>
            <person name="Wei L."/>
            <person name="Li C."/>
            <person name="Ma Q."/>
            <person name="Ju M."/>
            <person name="Zhao R."/>
            <person name="Li G."/>
            <person name="Mu C."/>
            <person name="Tian Q."/>
            <person name="Mei H."/>
            <person name="Zhang T."/>
            <person name="Gao T."/>
            <person name="Zhang H."/>
        </authorList>
    </citation>
    <scope>NUCLEOTIDE SEQUENCE</scope>
    <source>
        <strain evidence="2">KEN1</strain>
    </source>
</reference>
<accession>A0AAW2WCT7</accession>
<dbReference type="AlphaFoldDB" id="A0AAW2WCT7"/>
<sequence>METPAKVQPVEELLNIEVIPGSPDKTTRIGSHLGGKAKEEIILCLQRNADIFAWAPQDLEGIDPKAEVDKLMAAGHKEEIQFPEWLSNVVLVPKPGEKWRMCIDFRDLNKACPKDFYPLPRIDQLVDSTSSCELLSMMDASQGYHQIVS</sequence>
<name>A0AAW2WCT7_9LAMI</name>
<reference evidence="2" key="1">
    <citation type="submission" date="2020-06" db="EMBL/GenBank/DDBJ databases">
        <authorList>
            <person name="Li T."/>
            <person name="Hu X."/>
            <person name="Zhang T."/>
            <person name="Song X."/>
            <person name="Zhang H."/>
            <person name="Dai N."/>
            <person name="Sheng W."/>
            <person name="Hou X."/>
            <person name="Wei L."/>
        </authorList>
    </citation>
    <scope>NUCLEOTIDE SEQUENCE</scope>
    <source>
        <strain evidence="2">KEN1</strain>
        <tissue evidence="2">Leaf</tissue>
    </source>
</reference>
<gene>
    <name evidence="2" type="ORF">Slati_2426300</name>
</gene>
<dbReference type="InterPro" id="IPR053134">
    <property type="entry name" value="RNA-dir_DNA_polymerase"/>
</dbReference>
<dbReference type="PANTHER" id="PTHR24559:SF444">
    <property type="entry name" value="REVERSE TRANSCRIPTASE DOMAIN-CONTAINING PROTEIN"/>
    <property type="match status" value="1"/>
</dbReference>
<proteinExistence type="predicted"/>
<dbReference type="Gene3D" id="3.30.70.270">
    <property type="match status" value="1"/>
</dbReference>
<dbReference type="InterPro" id="IPR043128">
    <property type="entry name" value="Rev_trsase/Diguanyl_cyclase"/>
</dbReference>
<evidence type="ECO:0000313" key="2">
    <source>
        <dbReference type="EMBL" id="KAL0439433.1"/>
    </source>
</evidence>
<dbReference type="PANTHER" id="PTHR24559">
    <property type="entry name" value="TRANSPOSON TY3-I GAG-POL POLYPROTEIN"/>
    <property type="match status" value="1"/>
</dbReference>
<comment type="caution">
    <text evidence="2">The sequence shown here is derived from an EMBL/GenBank/DDBJ whole genome shotgun (WGS) entry which is preliminary data.</text>
</comment>
<feature type="domain" description="Reverse transcriptase" evidence="1">
    <location>
        <begin position="92"/>
        <end position="147"/>
    </location>
</feature>
<dbReference type="EMBL" id="JACGWN010000008">
    <property type="protein sequence ID" value="KAL0439433.1"/>
    <property type="molecule type" value="Genomic_DNA"/>
</dbReference>
<dbReference type="SUPFAM" id="SSF56672">
    <property type="entry name" value="DNA/RNA polymerases"/>
    <property type="match status" value="1"/>
</dbReference>
<dbReference type="InterPro" id="IPR000477">
    <property type="entry name" value="RT_dom"/>
</dbReference>